<dbReference type="EMBL" id="LFYR01000167">
    <property type="protein sequence ID" value="KMZ75504.1"/>
    <property type="molecule type" value="Genomic_DNA"/>
</dbReference>
<evidence type="ECO:0000313" key="4">
    <source>
        <dbReference type="Proteomes" id="UP000036987"/>
    </source>
</evidence>
<evidence type="ECO:0000256" key="2">
    <source>
        <dbReference type="SAM" id="SignalP"/>
    </source>
</evidence>
<accession>A0A0K9Q2T0</accession>
<dbReference type="InterPro" id="IPR025322">
    <property type="entry name" value="PADRE_dom"/>
</dbReference>
<dbReference type="Pfam" id="PF14009">
    <property type="entry name" value="PADRE"/>
    <property type="match status" value="1"/>
</dbReference>
<dbReference type="OMA" id="IWQPHLE"/>
<name>A0A0K9Q2T0_ZOSMR</name>
<dbReference type="Proteomes" id="UP000036987">
    <property type="component" value="Unassembled WGS sequence"/>
</dbReference>
<organism evidence="3 4">
    <name type="scientific">Zostera marina</name>
    <name type="common">Eelgrass</name>
    <dbReference type="NCBI Taxonomy" id="29655"/>
    <lineage>
        <taxon>Eukaryota</taxon>
        <taxon>Viridiplantae</taxon>
        <taxon>Streptophyta</taxon>
        <taxon>Embryophyta</taxon>
        <taxon>Tracheophyta</taxon>
        <taxon>Spermatophyta</taxon>
        <taxon>Magnoliopsida</taxon>
        <taxon>Liliopsida</taxon>
        <taxon>Zosteraceae</taxon>
        <taxon>Zostera</taxon>
    </lineage>
</organism>
<feature type="region of interest" description="Disordered" evidence="1">
    <location>
        <begin position="112"/>
        <end position="152"/>
    </location>
</feature>
<dbReference type="OrthoDB" id="1856818at2759"/>
<protein>
    <submittedName>
        <fullName evidence="3">Uncharacterized protein</fullName>
    </submittedName>
</protein>
<keyword evidence="4" id="KW-1185">Reference proteome</keyword>
<evidence type="ECO:0000313" key="3">
    <source>
        <dbReference type="EMBL" id="KMZ75504.1"/>
    </source>
</evidence>
<comment type="caution">
    <text evidence="3">The sequence shown here is derived from an EMBL/GenBank/DDBJ whole genome shotgun (WGS) entry which is preliminary data.</text>
</comment>
<evidence type="ECO:0000256" key="1">
    <source>
        <dbReference type="SAM" id="MobiDB-lite"/>
    </source>
</evidence>
<keyword evidence="2" id="KW-0732">Signal</keyword>
<sequence>MGNGFRCFMACVLPCGALDLIRVVHINGHVDEYYSNQVSAGEILRANPNHVLTKPLSQGEGVRKVGVVTPDSDLKRGGIYFLVPAEKLLQAKIAKEKKMDLQSVNMISHKDNTTATSTATASSEADALSSKDGCSERKSTHQRRRSSVGEEIWRPNLQKILEDYESQQLKESTN</sequence>
<dbReference type="PANTHER" id="PTHR33052">
    <property type="entry name" value="DUF4228 DOMAIN PROTEIN-RELATED"/>
    <property type="match status" value="1"/>
</dbReference>
<proteinExistence type="predicted"/>
<feature type="signal peptide" evidence="2">
    <location>
        <begin position="1"/>
        <end position="17"/>
    </location>
</feature>
<reference evidence="4" key="1">
    <citation type="journal article" date="2016" name="Nature">
        <title>The genome of the seagrass Zostera marina reveals angiosperm adaptation to the sea.</title>
        <authorList>
            <person name="Olsen J.L."/>
            <person name="Rouze P."/>
            <person name="Verhelst B."/>
            <person name="Lin Y.-C."/>
            <person name="Bayer T."/>
            <person name="Collen J."/>
            <person name="Dattolo E."/>
            <person name="De Paoli E."/>
            <person name="Dittami S."/>
            <person name="Maumus F."/>
            <person name="Michel G."/>
            <person name="Kersting A."/>
            <person name="Lauritano C."/>
            <person name="Lohaus R."/>
            <person name="Toepel M."/>
            <person name="Tonon T."/>
            <person name="Vanneste K."/>
            <person name="Amirebrahimi M."/>
            <person name="Brakel J."/>
            <person name="Bostroem C."/>
            <person name="Chovatia M."/>
            <person name="Grimwood J."/>
            <person name="Jenkins J.W."/>
            <person name="Jueterbock A."/>
            <person name="Mraz A."/>
            <person name="Stam W.T."/>
            <person name="Tice H."/>
            <person name="Bornberg-Bauer E."/>
            <person name="Green P.J."/>
            <person name="Pearson G.A."/>
            <person name="Procaccini G."/>
            <person name="Duarte C.M."/>
            <person name="Schmutz J."/>
            <person name="Reusch T.B.H."/>
            <person name="Van de Peer Y."/>
        </authorList>
    </citation>
    <scope>NUCLEOTIDE SEQUENCE [LARGE SCALE GENOMIC DNA]</scope>
    <source>
        <strain evidence="4">cv. Finnish</strain>
    </source>
</reference>
<dbReference type="AlphaFoldDB" id="A0A0K9Q2T0"/>
<feature type="chain" id="PRO_5005528239" evidence="2">
    <location>
        <begin position="18"/>
        <end position="174"/>
    </location>
</feature>
<feature type="compositionally biased region" description="Low complexity" evidence="1">
    <location>
        <begin position="113"/>
        <end position="130"/>
    </location>
</feature>
<gene>
    <name evidence="3" type="ORF">ZOSMA_114G01020</name>
</gene>